<dbReference type="Gene3D" id="3.50.50.60">
    <property type="entry name" value="FAD/NAD(P)-binding domain"/>
    <property type="match status" value="1"/>
</dbReference>
<reference evidence="3 4" key="1">
    <citation type="submission" date="2018-03" db="EMBL/GenBank/DDBJ databases">
        <title>Characteristics and genome of n-alkane degrading marine bacteria Gordonia iterans isolated from crude oil contaminated in Tae-an, South Korea.</title>
        <authorList>
            <person name="Lee S.-S."/>
            <person name="Kim H."/>
        </authorList>
    </citation>
    <scope>NUCLEOTIDE SEQUENCE [LARGE SCALE GENOMIC DNA]</scope>
    <source>
        <strain evidence="3 4">Co17</strain>
    </source>
</reference>
<dbReference type="PRINTS" id="PR00411">
    <property type="entry name" value="PNDRDTASEI"/>
</dbReference>
<dbReference type="AlphaFoldDB" id="A0A2S0KK02"/>
<organism evidence="3 4">
    <name type="scientific">Gordonia iterans</name>
    <dbReference type="NCBI Taxonomy" id="1004901"/>
    <lineage>
        <taxon>Bacteria</taxon>
        <taxon>Bacillati</taxon>
        <taxon>Actinomycetota</taxon>
        <taxon>Actinomycetes</taxon>
        <taxon>Mycobacteriales</taxon>
        <taxon>Gordoniaceae</taxon>
        <taxon>Gordonia</taxon>
    </lineage>
</organism>
<keyword evidence="4" id="KW-1185">Reference proteome</keyword>
<dbReference type="InterPro" id="IPR036188">
    <property type="entry name" value="FAD/NAD-bd_sf"/>
</dbReference>
<dbReference type="KEGG" id="git:C6V83_03015"/>
<gene>
    <name evidence="3" type="ORF">C6V83_03015</name>
</gene>
<evidence type="ECO:0000313" key="3">
    <source>
        <dbReference type="EMBL" id="AVM01976.1"/>
    </source>
</evidence>
<protein>
    <submittedName>
        <fullName evidence="3">Glycine oxidase</fullName>
    </submittedName>
</protein>
<evidence type="ECO:0000313" key="4">
    <source>
        <dbReference type="Proteomes" id="UP000239814"/>
    </source>
</evidence>
<dbReference type="InterPro" id="IPR006076">
    <property type="entry name" value="FAD-dep_OxRdtase"/>
</dbReference>
<evidence type="ECO:0000259" key="2">
    <source>
        <dbReference type="Pfam" id="PF01266"/>
    </source>
</evidence>
<evidence type="ECO:0000256" key="1">
    <source>
        <dbReference type="ARBA" id="ARBA00023002"/>
    </source>
</evidence>
<dbReference type="SUPFAM" id="SSF51971">
    <property type="entry name" value="Nucleotide-binding domain"/>
    <property type="match status" value="1"/>
</dbReference>
<dbReference type="PANTHER" id="PTHR13847">
    <property type="entry name" value="SARCOSINE DEHYDROGENASE-RELATED"/>
    <property type="match status" value="1"/>
</dbReference>
<dbReference type="PROSITE" id="PS51257">
    <property type="entry name" value="PROKAR_LIPOPROTEIN"/>
    <property type="match status" value="1"/>
</dbReference>
<dbReference type="OrthoDB" id="3214401at2"/>
<dbReference type="Gene3D" id="3.30.9.10">
    <property type="entry name" value="D-Amino Acid Oxidase, subunit A, domain 2"/>
    <property type="match status" value="1"/>
</dbReference>
<dbReference type="Proteomes" id="UP000239814">
    <property type="component" value="Chromosome"/>
</dbReference>
<proteinExistence type="predicted"/>
<dbReference type="RefSeq" id="WP_105943679.1">
    <property type="nucleotide sequence ID" value="NZ_CP027433.1"/>
</dbReference>
<dbReference type="Pfam" id="PF01266">
    <property type="entry name" value="DAO"/>
    <property type="match status" value="1"/>
</dbReference>
<feature type="domain" description="FAD dependent oxidoreductase" evidence="2">
    <location>
        <begin position="5"/>
        <end position="333"/>
    </location>
</feature>
<name>A0A2S0KK02_9ACTN</name>
<sequence>MARELAIVGGGAVGLSCALAAADRGWLVRVYDAGPDRRAAQVAGGMLGCLGEARPGESELLALSAESVARWPALLRRLGDDVVAASDTLLVAASVADRAYFDDAAAFARGVLPDASIAEQTASALRAAEPGLVRTPPGGYLLAGEGAVDNRRLIGALRAALAAVGADLIDHRIADLAEVAGDRIVVAAGLDSGALVPGLDGLRGEKGEILRLRRTAWSVPPPRHVVRARWHGRNVYLVPRHDGVVVGATQYEAIDPDDRRPQAGGVADLLSDACELFPGLRTYDLVEAAAGIRPVSADGLPIVRQIDERLIVATGHGRNGIALAPETARRVLDLIGEPAVDETPGGGYTDERSVR</sequence>
<dbReference type="GO" id="GO:0005737">
    <property type="term" value="C:cytoplasm"/>
    <property type="evidence" value="ECO:0007669"/>
    <property type="project" value="TreeGrafter"/>
</dbReference>
<dbReference type="GO" id="GO:0016491">
    <property type="term" value="F:oxidoreductase activity"/>
    <property type="evidence" value="ECO:0007669"/>
    <property type="project" value="UniProtKB-KW"/>
</dbReference>
<keyword evidence="1" id="KW-0560">Oxidoreductase</keyword>
<dbReference type="PANTHER" id="PTHR13847:SF289">
    <property type="entry name" value="GLYCINE OXIDASE"/>
    <property type="match status" value="1"/>
</dbReference>
<dbReference type="EMBL" id="CP027433">
    <property type="protein sequence ID" value="AVM01976.1"/>
    <property type="molecule type" value="Genomic_DNA"/>
</dbReference>
<dbReference type="SUPFAM" id="SSF54373">
    <property type="entry name" value="FAD-linked reductases, C-terminal domain"/>
    <property type="match status" value="1"/>
</dbReference>
<accession>A0A2S0KK02</accession>